<keyword evidence="1" id="KW-0732">Signal</keyword>
<dbReference type="Proteomes" id="UP000177740">
    <property type="component" value="Unassembled WGS sequence"/>
</dbReference>
<feature type="signal peptide" evidence="1">
    <location>
        <begin position="1"/>
        <end position="27"/>
    </location>
</feature>
<evidence type="ECO:0000313" key="2">
    <source>
        <dbReference type="EMBL" id="OGZ26640.1"/>
    </source>
</evidence>
<dbReference type="EMBL" id="MHMM01000018">
    <property type="protein sequence ID" value="OGZ26640.1"/>
    <property type="molecule type" value="Genomic_DNA"/>
</dbReference>
<proteinExistence type="predicted"/>
<accession>A0A1G2EMR8</accession>
<dbReference type="AlphaFoldDB" id="A0A1G2EMR8"/>
<comment type="caution">
    <text evidence="2">The sequence shown here is derived from an EMBL/GenBank/DDBJ whole genome shotgun (WGS) entry which is preliminary data.</text>
</comment>
<sequence>MNKLQKKVVSAVASAAMLVYSFTPALAITLEISGNNSDSDNEMYVNVDNSTYVSQTNNAEIDNDIDASATTGGNEVEETVGGEVSIETGDASTDVTVVNSVNSNQASVEGCGTCGSDVDILISGNNTDTDNKVDLDINQESTGVALFQNNHANIDNDVDAYSSTGKNEVDEVAGGDVEIDTGEASTTVALSTWANANSAVLGGDSGTGLVSLRILNNNSDSDNDIYLNLDRSVYLAQDNYAHVDNDVDAEAKTGKNEIEETVGGLVSIETGDADVEVMVDNMVNFNWANVDCDGCLWDVTAKIAENNTDTDNYIKANLVDDLAVFQDNCGMPLQEVLPFGLDFLFGFNHHKCGVDNDVDAYAATGWNEADEAAGDYEGDPSIDTGDAATTVEVGNSGNANVYGEAPEWDFEMPFGFNLNLTLDLSDLLAFLS</sequence>
<dbReference type="STRING" id="1801677.A2365_00935"/>
<gene>
    <name evidence="2" type="ORF">A2365_00935</name>
</gene>
<reference evidence="2 3" key="1">
    <citation type="journal article" date="2016" name="Nat. Commun.">
        <title>Thousands of microbial genomes shed light on interconnected biogeochemical processes in an aquifer system.</title>
        <authorList>
            <person name="Anantharaman K."/>
            <person name="Brown C.T."/>
            <person name="Hug L.A."/>
            <person name="Sharon I."/>
            <person name="Castelle C.J."/>
            <person name="Probst A.J."/>
            <person name="Thomas B.C."/>
            <person name="Singh A."/>
            <person name="Wilkins M.J."/>
            <person name="Karaoz U."/>
            <person name="Brodie E.L."/>
            <person name="Williams K.H."/>
            <person name="Hubbard S.S."/>
            <person name="Banfield J.F."/>
        </authorList>
    </citation>
    <scope>NUCLEOTIDE SEQUENCE [LARGE SCALE GENOMIC DNA]</scope>
</reference>
<feature type="chain" id="PRO_5009582741" evidence="1">
    <location>
        <begin position="28"/>
        <end position="432"/>
    </location>
</feature>
<protein>
    <submittedName>
        <fullName evidence="2">Uncharacterized protein</fullName>
    </submittedName>
</protein>
<name>A0A1G2EMR8_9BACT</name>
<organism evidence="2 3">
    <name type="scientific">Candidatus Nealsonbacteria bacterium RIFOXYB1_FULL_40_15</name>
    <dbReference type="NCBI Taxonomy" id="1801677"/>
    <lineage>
        <taxon>Bacteria</taxon>
        <taxon>Candidatus Nealsoniibacteriota</taxon>
    </lineage>
</organism>
<evidence type="ECO:0000256" key="1">
    <source>
        <dbReference type="SAM" id="SignalP"/>
    </source>
</evidence>
<evidence type="ECO:0000313" key="3">
    <source>
        <dbReference type="Proteomes" id="UP000177740"/>
    </source>
</evidence>